<feature type="transmembrane region" description="Helical" evidence="1">
    <location>
        <begin position="362"/>
        <end position="383"/>
    </location>
</feature>
<sequence>MRRAKVADAQAPKRTYGVRWHRLGFLVSFASLCNVSSMPLAAYLSEPLPWQGALSPPQTYANYTEFNTAYLERHQQRYSNATLPTGTLYMCLSVYLLGLPGLIYYTKSQIDLLCRILTAPNTTLQHPEGSCYQNHLCSFTFGRSCLWLEPGDAISDPPASSGVATLYFVNEAARHPLVVWLMLIYRICTTLFVWYRLWAHYYRHCTQLESLVRRCGHRNKMPSGSWSYELVLGDPTAIVLLDPIVATLYYLDIWLSCTSFGTATMQVQASANVMSLLLGITYLARSVWFAYWGLCLVSYVLKRWRKEQCFSEVDPTLVAIAVTLSGPIMTYLNGHVTIFVRFYQWLFDCLVPTDRQNEEVEGALVCFVFTLFTLNLPLVHGLVSARRRRHRNIDYSACTYNNFKSAVLLRLAAALRLTPLYPPRGGSIYEAMEANPRLKRSPTISLRGTDCFLLCYCDGELTERLRLSLLTNVDGDLPRSTEPSEFVVYELQSPSAGDCDAILGPQMSTSNSALRAPPDASLWCI</sequence>
<dbReference type="RefSeq" id="XP_008614476.1">
    <property type="nucleotide sequence ID" value="XM_008616254.1"/>
</dbReference>
<feature type="transmembrane region" description="Helical" evidence="1">
    <location>
        <begin position="313"/>
        <end position="332"/>
    </location>
</feature>
<accession>T0Q2L3</accession>
<evidence type="ECO:0000313" key="3">
    <source>
        <dbReference type="Proteomes" id="UP000030762"/>
    </source>
</evidence>
<protein>
    <submittedName>
        <fullName evidence="2">Uncharacterized protein</fullName>
    </submittedName>
</protein>
<dbReference type="OrthoDB" id="10348583at2759"/>
<feature type="transmembrane region" description="Helical" evidence="1">
    <location>
        <begin position="87"/>
        <end position="105"/>
    </location>
</feature>
<dbReference type="InParanoid" id="T0Q2L3"/>
<keyword evidence="1" id="KW-1133">Transmembrane helix</keyword>
<dbReference type="GeneID" id="19950998"/>
<feature type="transmembrane region" description="Helical" evidence="1">
    <location>
        <begin position="282"/>
        <end position="301"/>
    </location>
</feature>
<name>T0Q2L3_SAPDV</name>
<evidence type="ECO:0000256" key="1">
    <source>
        <dbReference type="SAM" id="Phobius"/>
    </source>
</evidence>
<feature type="transmembrane region" description="Helical" evidence="1">
    <location>
        <begin position="23"/>
        <end position="44"/>
    </location>
</feature>
<dbReference type="OMA" id="YYLDIWL"/>
<reference evidence="2 3" key="1">
    <citation type="submission" date="2012-04" db="EMBL/GenBank/DDBJ databases">
        <title>The Genome Sequence of Saprolegnia declina VS20.</title>
        <authorList>
            <consortium name="The Broad Institute Genome Sequencing Platform"/>
            <person name="Russ C."/>
            <person name="Nusbaum C."/>
            <person name="Tyler B."/>
            <person name="van West P."/>
            <person name="Dieguez-Uribeondo J."/>
            <person name="de Bruijn I."/>
            <person name="Tripathy S."/>
            <person name="Jiang R."/>
            <person name="Young S.K."/>
            <person name="Zeng Q."/>
            <person name="Gargeya S."/>
            <person name="Fitzgerald M."/>
            <person name="Haas B."/>
            <person name="Abouelleil A."/>
            <person name="Alvarado L."/>
            <person name="Arachchi H.M."/>
            <person name="Berlin A."/>
            <person name="Chapman S.B."/>
            <person name="Goldberg J."/>
            <person name="Griggs A."/>
            <person name="Gujja S."/>
            <person name="Hansen M."/>
            <person name="Howarth C."/>
            <person name="Imamovic A."/>
            <person name="Larimer J."/>
            <person name="McCowen C."/>
            <person name="Montmayeur A."/>
            <person name="Murphy C."/>
            <person name="Neiman D."/>
            <person name="Pearson M."/>
            <person name="Priest M."/>
            <person name="Roberts A."/>
            <person name="Saif S."/>
            <person name="Shea T."/>
            <person name="Sisk P."/>
            <person name="Sykes S."/>
            <person name="Wortman J."/>
            <person name="Nusbaum C."/>
            <person name="Birren B."/>
        </authorList>
    </citation>
    <scope>NUCLEOTIDE SEQUENCE [LARGE SCALE GENOMIC DNA]</scope>
    <source>
        <strain evidence="2 3">VS20</strain>
    </source>
</reference>
<gene>
    <name evidence="2" type="ORF">SDRG_10271</name>
</gene>
<keyword evidence="1" id="KW-0812">Transmembrane</keyword>
<feature type="transmembrane region" description="Helical" evidence="1">
    <location>
        <begin position="177"/>
        <end position="195"/>
    </location>
</feature>
<proteinExistence type="predicted"/>
<evidence type="ECO:0000313" key="2">
    <source>
        <dbReference type="EMBL" id="EQC32074.1"/>
    </source>
</evidence>
<organism evidence="2 3">
    <name type="scientific">Saprolegnia diclina (strain VS20)</name>
    <dbReference type="NCBI Taxonomy" id="1156394"/>
    <lineage>
        <taxon>Eukaryota</taxon>
        <taxon>Sar</taxon>
        <taxon>Stramenopiles</taxon>
        <taxon>Oomycota</taxon>
        <taxon>Saprolegniomycetes</taxon>
        <taxon>Saprolegniales</taxon>
        <taxon>Saprolegniaceae</taxon>
        <taxon>Saprolegnia</taxon>
    </lineage>
</organism>
<keyword evidence="1" id="KW-0472">Membrane</keyword>
<dbReference type="AlphaFoldDB" id="T0Q2L3"/>
<keyword evidence="3" id="KW-1185">Reference proteome</keyword>
<dbReference type="EMBL" id="JH767165">
    <property type="protein sequence ID" value="EQC32074.1"/>
    <property type="molecule type" value="Genomic_DNA"/>
</dbReference>
<dbReference type="Proteomes" id="UP000030762">
    <property type="component" value="Unassembled WGS sequence"/>
</dbReference>
<dbReference type="VEuPathDB" id="FungiDB:SDRG_10271"/>